<dbReference type="FunFam" id="3.40.50.10470:FF:000006">
    <property type="entry name" value="Methylthioribose-1-phosphate isomerase"/>
    <property type="match status" value="1"/>
</dbReference>
<dbReference type="InterPro" id="IPR042529">
    <property type="entry name" value="IF_2B-like_C"/>
</dbReference>
<dbReference type="SUPFAM" id="SSF100950">
    <property type="entry name" value="NagB/RpiA/CoA transferase-like"/>
    <property type="match status" value="1"/>
</dbReference>
<evidence type="ECO:0000313" key="2">
    <source>
        <dbReference type="EMBL" id="MPM95721.1"/>
    </source>
</evidence>
<accession>A0A645E2D9</accession>
<evidence type="ECO:0000256" key="1">
    <source>
        <dbReference type="ARBA" id="ARBA00023235"/>
    </source>
</evidence>
<reference evidence="2" key="1">
    <citation type="submission" date="2019-08" db="EMBL/GenBank/DDBJ databases">
        <authorList>
            <person name="Kucharzyk K."/>
            <person name="Murdoch R.W."/>
            <person name="Higgins S."/>
            <person name="Loffler F."/>
        </authorList>
    </citation>
    <scope>NUCLEOTIDE SEQUENCE</scope>
</reference>
<keyword evidence="1 2" id="KW-0413">Isomerase</keyword>
<dbReference type="NCBIfam" id="TIGR00524">
    <property type="entry name" value="eIF-2B_rel"/>
    <property type="match status" value="1"/>
</dbReference>
<sequence>MGTEQGNVYKVYCDETRPLLQGARLTAFELASAGIDTTVICDNMAGSLMAEGKIQAVFVGCDRVASNGDTANKIGTMPLAILAKHFDIPFYVCAPGSTIDMLCSSGKDIQIEQRSGDEITKKWYEKPMVSDLVKTYNPAFDVTQNELITAFVTEFGVVKPPFKENFKLIIFGN</sequence>
<dbReference type="AlphaFoldDB" id="A0A645E2D9"/>
<dbReference type="EC" id="5.3.1.23" evidence="2"/>
<dbReference type="Gene3D" id="3.40.50.10470">
    <property type="entry name" value="Translation initiation factor eif-2b, domain 2"/>
    <property type="match status" value="1"/>
</dbReference>
<gene>
    <name evidence="2" type="primary">mtnA_35</name>
    <name evidence="2" type="ORF">SDC9_142876</name>
</gene>
<dbReference type="InterPro" id="IPR000649">
    <property type="entry name" value="IF-2B-related"/>
</dbReference>
<dbReference type="EMBL" id="VSSQ01042180">
    <property type="protein sequence ID" value="MPM95721.1"/>
    <property type="molecule type" value="Genomic_DNA"/>
</dbReference>
<name>A0A645E2D9_9ZZZZ</name>
<organism evidence="2">
    <name type="scientific">bioreactor metagenome</name>
    <dbReference type="NCBI Taxonomy" id="1076179"/>
    <lineage>
        <taxon>unclassified sequences</taxon>
        <taxon>metagenomes</taxon>
        <taxon>ecological metagenomes</taxon>
    </lineage>
</organism>
<dbReference type="InterPro" id="IPR037171">
    <property type="entry name" value="NagB/RpiA_transferase-like"/>
</dbReference>
<proteinExistence type="predicted"/>
<comment type="caution">
    <text evidence="2">The sequence shown here is derived from an EMBL/GenBank/DDBJ whole genome shotgun (WGS) entry which is preliminary data.</text>
</comment>
<dbReference type="PANTHER" id="PTHR43475">
    <property type="entry name" value="METHYLTHIORIBOSE-1-PHOSPHATE ISOMERASE"/>
    <property type="match status" value="1"/>
</dbReference>
<dbReference type="PANTHER" id="PTHR43475:SF1">
    <property type="entry name" value="METHYLTHIORIBOSE-1-PHOSPHATE ISOMERASE"/>
    <property type="match status" value="1"/>
</dbReference>
<dbReference type="GO" id="GO:0046523">
    <property type="term" value="F:S-methyl-5-thioribose-1-phosphate isomerase activity"/>
    <property type="evidence" value="ECO:0007669"/>
    <property type="project" value="UniProtKB-EC"/>
</dbReference>
<protein>
    <submittedName>
        <fullName evidence="2">Methylthioribose-1-phosphate isomerase</fullName>
        <ecNumber evidence="2">5.3.1.23</ecNumber>
    </submittedName>
</protein>
<dbReference type="GO" id="GO:0019509">
    <property type="term" value="P:L-methionine salvage from methylthioadenosine"/>
    <property type="evidence" value="ECO:0007669"/>
    <property type="project" value="TreeGrafter"/>
</dbReference>
<dbReference type="Pfam" id="PF01008">
    <property type="entry name" value="IF-2B"/>
    <property type="match status" value="1"/>
</dbReference>
<dbReference type="InterPro" id="IPR011559">
    <property type="entry name" value="Initiation_fac_2B_a/b/d"/>
</dbReference>